<organism evidence="2 3">
    <name type="scientific">Galerina marginata (strain CBS 339.88)</name>
    <dbReference type="NCBI Taxonomy" id="685588"/>
    <lineage>
        <taxon>Eukaryota</taxon>
        <taxon>Fungi</taxon>
        <taxon>Dikarya</taxon>
        <taxon>Basidiomycota</taxon>
        <taxon>Agaricomycotina</taxon>
        <taxon>Agaricomycetes</taxon>
        <taxon>Agaricomycetidae</taxon>
        <taxon>Agaricales</taxon>
        <taxon>Agaricineae</taxon>
        <taxon>Strophariaceae</taxon>
        <taxon>Galerina</taxon>
    </lineage>
</organism>
<dbReference type="OrthoDB" id="3538998at2759"/>
<gene>
    <name evidence="2" type="ORF">GALMADRAFT_637605</name>
</gene>
<dbReference type="PROSITE" id="PS51257">
    <property type="entry name" value="PROKAR_LIPOPROTEIN"/>
    <property type="match status" value="1"/>
</dbReference>
<proteinExistence type="predicted"/>
<feature type="signal peptide" evidence="1">
    <location>
        <begin position="1"/>
        <end position="20"/>
    </location>
</feature>
<evidence type="ECO:0000313" key="2">
    <source>
        <dbReference type="EMBL" id="KDR83368.1"/>
    </source>
</evidence>
<protein>
    <submittedName>
        <fullName evidence="2">Uncharacterized protein</fullName>
    </submittedName>
</protein>
<evidence type="ECO:0000313" key="3">
    <source>
        <dbReference type="Proteomes" id="UP000027222"/>
    </source>
</evidence>
<dbReference type="EMBL" id="KL142368">
    <property type="protein sequence ID" value="KDR83368.1"/>
    <property type="molecule type" value="Genomic_DNA"/>
</dbReference>
<keyword evidence="1" id="KW-0732">Signal</keyword>
<dbReference type="Proteomes" id="UP000027222">
    <property type="component" value="Unassembled WGS sequence"/>
</dbReference>
<reference evidence="3" key="1">
    <citation type="journal article" date="2014" name="Proc. Natl. Acad. Sci. U.S.A.">
        <title>Extensive sampling of basidiomycete genomes demonstrates inadequacy of the white-rot/brown-rot paradigm for wood decay fungi.</title>
        <authorList>
            <person name="Riley R."/>
            <person name="Salamov A.A."/>
            <person name="Brown D.W."/>
            <person name="Nagy L.G."/>
            <person name="Floudas D."/>
            <person name="Held B.W."/>
            <person name="Levasseur A."/>
            <person name="Lombard V."/>
            <person name="Morin E."/>
            <person name="Otillar R."/>
            <person name="Lindquist E.A."/>
            <person name="Sun H."/>
            <person name="LaButti K.M."/>
            <person name="Schmutz J."/>
            <person name="Jabbour D."/>
            <person name="Luo H."/>
            <person name="Baker S.E."/>
            <person name="Pisabarro A.G."/>
            <person name="Walton J.D."/>
            <person name="Blanchette R.A."/>
            <person name="Henrissat B."/>
            <person name="Martin F."/>
            <person name="Cullen D."/>
            <person name="Hibbett D.S."/>
            <person name="Grigoriev I.V."/>
        </authorList>
    </citation>
    <scope>NUCLEOTIDE SEQUENCE [LARGE SCALE GENOMIC DNA]</scope>
    <source>
        <strain evidence="3">CBS 339.88</strain>
    </source>
</reference>
<sequence>MARKYLFLALFATAIGLANAQANLTSTGCADAVGFQTCQYSVGNSTANCIAQANRDQSQFEVAGCACTNYVGNYNCYAQHCWNRVNECEYQSYIVEYLLQCPIARLPVPYFPAPDNAPDSCSCNLGKVYLGINNSTQQGNTCLAGVSGGDPNANVQRVQGCQCCELSGAISSIYGLCPNTNPSLVGLNQVNNVLGNQIGTNFSSCSSPLSQFNCQSDLGFPAVGGGTYFNPTNLPTSGTATLSNVGGTVTAPASGSIFTYTNGGDQQVYTISAASSTTSNGPTGTAKSGSAEIVLSREILFISFLMCFSVML</sequence>
<keyword evidence="3" id="KW-1185">Reference proteome</keyword>
<dbReference type="HOGENOM" id="CLU_053555_1_0_1"/>
<name>A0A067TWG7_GALM3</name>
<accession>A0A067TWG7</accession>
<dbReference type="AlphaFoldDB" id="A0A067TWG7"/>
<feature type="chain" id="PRO_5001647319" evidence="1">
    <location>
        <begin position="21"/>
        <end position="312"/>
    </location>
</feature>
<evidence type="ECO:0000256" key="1">
    <source>
        <dbReference type="SAM" id="SignalP"/>
    </source>
</evidence>